<evidence type="ECO:0000256" key="1">
    <source>
        <dbReference type="ARBA" id="ARBA00009156"/>
    </source>
</evidence>
<dbReference type="Proteomes" id="UP000261325">
    <property type="component" value="Unassembled WGS sequence"/>
</dbReference>
<keyword evidence="2" id="KW-0808">Transferase</keyword>
<dbReference type="InterPro" id="IPR043129">
    <property type="entry name" value="ATPase_NBD"/>
</dbReference>
<feature type="domain" description="Carbohydrate kinase FGGY C-terminal" evidence="4">
    <location>
        <begin position="4"/>
        <end position="123"/>
    </location>
</feature>
<evidence type="ECO:0000259" key="4">
    <source>
        <dbReference type="Pfam" id="PF02782"/>
    </source>
</evidence>
<dbReference type="EMBL" id="DLYI01000025">
    <property type="protein sequence ID" value="HAC26651.1"/>
    <property type="molecule type" value="Genomic_DNA"/>
</dbReference>
<keyword evidence="3 5" id="KW-0418">Kinase</keyword>
<dbReference type="AlphaFoldDB" id="A0A3B8W9P0"/>
<gene>
    <name evidence="5" type="ORF">DCF82_02330</name>
</gene>
<sequence length="123" mass="13551">WMVSWFKREFGLREQKLAEQKGIEPEALFDELVNAVPPGSMGLMLQPYWSPGVRQPGPEAKGSIIGFGDVHTRAHVYRAILEGLAYALKEGKERIEKRSGQAIKRLRVAGGGSQSDAAMQLTA</sequence>
<proteinExistence type="inferred from homology"/>
<reference evidence="5 6" key="1">
    <citation type="journal article" date="2018" name="Nat. Biotechnol.">
        <title>A standardized bacterial taxonomy based on genome phylogeny substantially revises the tree of life.</title>
        <authorList>
            <person name="Parks D.H."/>
            <person name="Chuvochina M."/>
            <person name="Waite D.W."/>
            <person name="Rinke C."/>
            <person name="Skarshewski A."/>
            <person name="Chaumeil P.A."/>
            <person name="Hugenholtz P."/>
        </authorList>
    </citation>
    <scope>NUCLEOTIDE SEQUENCE [LARGE SCALE GENOMIC DNA]</scope>
    <source>
        <strain evidence="5">UBA9049</strain>
    </source>
</reference>
<dbReference type="PANTHER" id="PTHR43095:SF5">
    <property type="entry name" value="XYLULOSE KINASE"/>
    <property type="match status" value="1"/>
</dbReference>
<dbReference type="InterPro" id="IPR018485">
    <property type="entry name" value="FGGY_C"/>
</dbReference>
<dbReference type="SUPFAM" id="SSF53067">
    <property type="entry name" value="Actin-like ATPase domain"/>
    <property type="match status" value="1"/>
</dbReference>
<dbReference type="GO" id="GO:0005975">
    <property type="term" value="P:carbohydrate metabolic process"/>
    <property type="evidence" value="ECO:0007669"/>
    <property type="project" value="InterPro"/>
</dbReference>
<comment type="caution">
    <text evidence="5">The sequence shown here is derived from an EMBL/GenBank/DDBJ whole genome shotgun (WGS) entry which is preliminary data.</text>
</comment>
<accession>A0A3B8W9P0</accession>
<feature type="non-terminal residue" evidence="5">
    <location>
        <position position="1"/>
    </location>
</feature>
<comment type="similarity">
    <text evidence="1">Belongs to the FGGY kinase family.</text>
</comment>
<dbReference type="GO" id="GO:0016301">
    <property type="term" value="F:kinase activity"/>
    <property type="evidence" value="ECO:0007669"/>
    <property type="project" value="UniProtKB-KW"/>
</dbReference>
<evidence type="ECO:0000313" key="5">
    <source>
        <dbReference type="EMBL" id="HAC26651.1"/>
    </source>
</evidence>
<dbReference type="Gene3D" id="3.30.420.40">
    <property type="match status" value="1"/>
</dbReference>
<evidence type="ECO:0000256" key="2">
    <source>
        <dbReference type="ARBA" id="ARBA00022679"/>
    </source>
</evidence>
<protein>
    <submittedName>
        <fullName evidence="5">Carbohydrate kinase</fullName>
    </submittedName>
</protein>
<name>A0A3B8W9P0_MARNT</name>
<organism evidence="5 6">
    <name type="scientific">Marinobacter nauticus</name>
    <name type="common">Marinobacter hydrocarbonoclasticus</name>
    <name type="synonym">Marinobacter aquaeolei</name>
    <dbReference type="NCBI Taxonomy" id="2743"/>
    <lineage>
        <taxon>Bacteria</taxon>
        <taxon>Pseudomonadati</taxon>
        <taxon>Pseudomonadota</taxon>
        <taxon>Gammaproteobacteria</taxon>
        <taxon>Pseudomonadales</taxon>
        <taxon>Marinobacteraceae</taxon>
        <taxon>Marinobacter</taxon>
    </lineage>
</organism>
<dbReference type="Pfam" id="PF02782">
    <property type="entry name" value="FGGY_C"/>
    <property type="match status" value="1"/>
</dbReference>
<evidence type="ECO:0000313" key="6">
    <source>
        <dbReference type="Proteomes" id="UP000261325"/>
    </source>
</evidence>
<feature type="non-terminal residue" evidence="5">
    <location>
        <position position="123"/>
    </location>
</feature>
<dbReference type="PANTHER" id="PTHR43095">
    <property type="entry name" value="SUGAR KINASE"/>
    <property type="match status" value="1"/>
</dbReference>
<evidence type="ECO:0000256" key="3">
    <source>
        <dbReference type="ARBA" id="ARBA00022777"/>
    </source>
</evidence>
<dbReference type="InterPro" id="IPR050406">
    <property type="entry name" value="FGGY_Carb_Kinase"/>
</dbReference>